<gene>
    <name evidence="1" type="ORF">AZ78_3550</name>
</gene>
<name>A0A108UBA6_9GAMM</name>
<evidence type="ECO:0000313" key="2">
    <source>
        <dbReference type="Proteomes" id="UP000023435"/>
    </source>
</evidence>
<dbReference type="Proteomes" id="UP000023435">
    <property type="component" value="Unassembled WGS sequence"/>
</dbReference>
<comment type="caution">
    <text evidence="1">The sequence shown here is derived from an EMBL/GenBank/DDBJ whole genome shotgun (WGS) entry which is preliminary data.</text>
</comment>
<evidence type="ECO:0000313" key="1">
    <source>
        <dbReference type="EMBL" id="KWS05996.1"/>
    </source>
</evidence>
<dbReference type="EMBL" id="JAJA02000001">
    <property type="protein sequence ID" value="KWS05996.1"/>
    <property type="molecule type" value="Genomic_DNA"/>
</dbReference>
<dbReference type="AlphaFoldDB" id="A0A108UBA6"/>
<proteinExistence type="predicted"/>
<protein>
    <submittedName>
        <fullName evidence="1">Uncharacterized protein</fullName>
    </submittedName>
</protein>
<sequence>MKHQKVDRLVAVGLGAYLRQVDLSLHRASGHPRHVLTDYLREHSAVPAVVCDFFWGGVRLDAGDRLSSIPRLIRLRLMNRWRRDPVVSASFFPLANDVVRKIAGYLDDGQARIDMEASHLHLILAYLNEELRRTLGSAYTDAYGCVEHFNQCDHKQFRSIDEIVGRKWPF</sequence>
<organism evidence="1 2">
    <name type="scientific">Lysobacter capsici AZ78</name>
    <dbReference type="NCBI Taxonomy" id="1444315"/>
    <lineage>
        <taxon>Bacteria</taxon>
        <taxon>Pseudomonadati</taxon>
        <taxon>Pseudomonadota</taxon>
        <taxon>Gammaproteobacteria</taxon>
        <taxon>Lysobacterales</taxon>
        <taxon>Lysobacteraceae</taxon>
        <taxon>Lysobacter</taxon>
    </lineage>
</organism>
<reference evidence="1 2" key="1">
    <citation type="journal article" date="2014" name="Genome Announc.">
        <title>Draft Genome Sequence of Lysobacter capsici AZ78, a Bacterium Antagonistic to Plant-Pathogenic Oomycetes.</title>
        <authorList>
            <person name="Puopolo G."/>
            <person name="Sonego P."/>
            <person name="Engelen K."/>
            <person name="Pertot I."/>
        </authorList>
    </citation>
    <scope>NUCLEOTIDE SEQUENCE [LARGE SCALE GENOMIC DNA]</scope>
    <source>
        <strain evidence="1 2">AZ78</strain>
    </source>
</reference>
<accession>A0A108UBA6</accession>
<keyword evidence="2" id="KW-1185">Reference proteome</keyword>